<proteinExistence type="predicted"/>
<evidence type="ECO:0000313" key="2">
    <source>
        <dbReference type="Proteomes" id="UP001281147"/>
    </source>
</evidence>
<gene>
    <name evidence="1" type="ORF">LTR37_001289</name>
</gene>
<sequence length="774" mass="84024">MPDPPQQPTANRKRTASNRVIPAIPLALSKPKASKPKARPSHNARVGGNSGTHEDIRAEAPNAQATPEPIVNGDAHKQVEAQAGSGAECQDEAANPLSSDTPGSRGSASMFLSNGATPDPATTESAQPSTPPADQELSVTASATSSRKPMDRFDMRHIRTELPPAFVPSAEQQTPKSTASSQSNQPTSHSHAHPTHPSTSSIVFGGQDSSTSSPPPPLSAGTGFLPPQAPGLGAPHPPYFVPQGHSHHASEPYGQRTYQPAYPQPNMQWNPRQGYWPPASQGQHYHAHAHMPFRYPPREIFTPAETQQPNGRTSSSRSASQASSATHDHQRAPQSLQSPLSPDGPRDNGKPAFQGPNAAFFRHAHPRPPPHFNPQVPPPPPFSNHFNADLESADALRAHVQSHFANPELADCCLKVEESINGSQQRIDGHRIILSRSPTLSALIQAKEGSSPEEEVPIQLEGHYLRVDALMIALKYLYGGSLLQIDYHRPQSAAGEHVPSNVDRMSNALHYIAMGAWLKVPPIASRGTEVAAGLLHWDTVASALAFALHGGLSPIWTVDDGSEDRASTSSSEDSLTRSELASMPIYDPYSTHLLQRIMDFAVHMFPTNFYLDSSAPQIASCPRLPPLAHAHESRPSRSDPRLSQIRFGEVPSDDHQRPSFATTTVSSVLLSLPFSLLKCVLEHYDLAAKLGPETVASIMRQVVAEREVRRMRTFRSRDAGQADDGSTDSRLLQNLHWQEFVEESSQHRAGFRLARRKRDIDTPPSSGACSERNK</sequence>
<dbReference type="EMBL" id="JAUTXU010000006">
    <property type="protein sequence ID" value="KAK3724165.1"/>
    <property type="molecule type" value="Genomic_DNA"/>
</dbReference>
<keyword evidence="2" id="KW-1185">Reference proteome</keyword>
<protein>
    <submittedName>
        <fullName evidence="1">Uncharacterized protein</fullName>
    </submittedName>
</protein>
<reference evidence="1" key="1">
    <citation type="submission" date="2023-07" db="EMBL/GenBank/DDBJ databases">
        <title>Black Yeasts Isolated from many extreme environments.</title>
        <authorList>
            <person name="Coleine C."/>
            <person name="Stajich J.E."/>
            <person name="Selbmann L."/>
        </authorList>
    </citation>
    <scope>NUCLEOTIDE SEQUENCE</scope>
    <source>
        <strain evidence="1">CCFEE 5714</strain>
    </source>
</reference>
<evidence type="ECO:0000313" key="1">
    <source>
        <dbReference type="EMBL" id="KAK3724165.1"/>
    </source>
</evidence>
<dbReference type="Proteomes" id="UP001281147">
    <property type="component" value="Unassembled WGS sequence"/>
</dbReference>
<accession>A0ACC3NWD4</accession>
<comment type="caution">
    <text evidence="1">The sequence shown here is derived from an EMBL/GenBank/DDBJ whole genome shotgun (WGS) entry which is preliminary data.</text>
</comment>
<organism evidence="1 2">
    <name type="scientific">Vermiconidia calcicola</name>
    <dbReference type="NCBI Taxonomy" id="1690605"/>
    <lineage>
        <taxon>Eukaryota</taxon>
        <taxon>Fungi</taxon>
        <taxon>Dikarya</taxon>
        <taxon>Ascomycota</taxon>
        <taxon>Pezizomycotina</taxon>
        <taxon>Dothideomycetes</taxon>
        <taxon>Dothideomycetidae</taxon>
        <taxon>Mycosphaerellales</taxon>
        <taxon>Extremaceae</taxon>
        <taxon>Vermiconidia</taxon>
    </lineage>
</organism>
<name>A0ACC3NWD4_9PEZI</name>